<dbReference type="InterPro" id="IPR011610">
    <property type="entry name" value="SAM_mthyl_Trfase_ML2640-like"/>
</dbReference>
<keyword evidence="4 7" id="KW-0808">Transferase</keyword>
<comment type="caution">
    <text evidence="7">The sequence shown here is derived from an EMBL/GenBank/DDBJ whole genome shotgun (WGS) entry which is preliminary data.</text>
</comment>
<evidence type="ECO:0000256" key="4">
    <source>
        <dbReference type="ARBA" id="ARBA00022679"/>
    </source>
</evidence>
<evidence type="ECO:0000256" key="5">
    <source>
        <dbReference type="ARBA" id="ARBA00022691"/>
    </source>
</evidence>
<keyword evidence="3 6" id="KW-0489">Methyltransferase</keyword>
<dbReference type="NCBIfam" id="TIGR00027">
    <property type="entry name" value="mthyl_TIGR00027"/>
    <property type="match status" value="1"/>
</dbReference>
<dbReference type="Proteomes" id="UP000241118">
    <property type="component" value="Unassembled WGS sequence"/>
</dbReference>
<evidence type="ECO:0000256" key="3">
    <source>
        <dbReference type="ARBA" id="ARBA00022603"/>
    </source>
</evidence>
<dbReference type="GO" id="GO:0008168">
    <property type="term" value="F:methyltransferase activity"/>
    <property type="evidence" value="ECO:0007669"/>
    <property type="project" value="UniProtKB-UniRule"/>
</dbReference>
<comment type="similarity">
    <text evidence="2 6">Belongs to the UPF0677 family.</text>
</comment>
<protein>
    <recommendedName>
        <fullName evidence="6">S-adenosyl-L-methionine-dependent methyltransferase</fullName>
        <ecNumber evidence="6">2.1.1.-</ecNumber>
    </recommendedName>
</protein>
<dbReference type="Gene3D" id="3.40.50.150">
    <property type="entry name" value="Vaccinia Virus protein VP39"/>
    <property type="match status" value="1"/>
</dbReference>
<reference evidence="7 8" key="1">
    <citation type="submission" date="2018-03" db="EMBL/GenBank/DDBJ databases">
        <title>Genomic Encyclopedia of Type Strains, Phase III (KMG-III): the genomes of soil and plant-associated and newly described type strains.</title>
        <authorList>
            <person name="Whitman W."/>
        </authorList>
    </citation>
    <scope>NUCLEOTIDE SEQUENCE [LARGE SCALE GENOMIC DNA]</scope>
    <source>
        <strain evidence="7 8">CGMCC 4.7097</strain>
    </source>
</reference>
<dbReference type="AlphaFoldDB" id="A0A2P8I432"/>
<organism evidence="7 8">
    <name type="scientific">Saccharothrix carnea</name>
    <dbReference type="NCBI Taxonomy" id="1280637"/>
    <lineage>
        <taxon>Bacteria</taxon>
        <taxon>Bacillati</taxon>
        <taxon>Actinomycetota</taxon>
        <taxon>Actinomycetes</taxon>
        <taxon>Pseudonocardiales</taxon>
        <taxon>Pseudonocardiaceae</taxon>
        <taxon>Saccharothrix</taxon>
    </lineage>
</organism>
<dbReference type="EC" id="2.1.1.-" evidence="6"/>
<evidence type="ECO:0000256" key="1">
    <source>
        <dbReference type="ARBA" id="ARBA00003907"/>
    </source>
</evidence>
<comment type="function">
    <text evidence="1 6">Exhibits S-adenosyl-L-methionine-dependent methyltransferase activity.</text>
</comment>
<name>A0A2P8I432_SACCR</name>
<dbReference type="InterPro" id="IPR029063">
    <property type="entry name" value="SAM-dependent_MTases_sf"/>
</dbReference>
<dbReference type="GO" id="GO:0032259">
    <property type="term" value="P:methylation"/>
    <property type="evidence" value="ECO:0007669"/>
    <property type="project" value="UniProtKB-KW"/>
</dbReference>
<gene>
    <name evidence="7" type="ORF">B0I31_10915</name>
</gene>
<dbReference type="Pfam" id="PF04072">
    <property type="entry name" value="LCM"/>
    <property type="match status" value="1"/>
</dbReference>
<accession>A0A2P8I432</accession>
<keyword evidence="5 6" id="KW-0949">S-adenosyl-L-methionine</keyword>
<dbReference type="PANTHER" id="PTHR43619:SF2">
    <property type="entry name" value="S-ADENOSYL-L-METHIONINE-DEPENDENT METHYLTRANSFERASES SUPERFAMILY PROTEIN"/>
    <property type="match status" value="1"/>
</dbReference>
<dbReference type="PANTHER" id="PTHR43619">
    <property type="entry name" value="S-ADENOSYL-L-METHIONINE-DEPENDENT METHYLTRANSFERASE YKTD-RELATED"/>
    <property type="match status" value="1"/>
</dbReference>
<proteinExistence type="inferred from homology"/>
<dbReference type="SUPFAM" id="SSF53335">
    <property type="entry name" value="S-adenosyl-L-methionine-dependent methyltransferases"/>
    <property type="match status" value="1"/>
</dbReference>
<evidence type="ECO:0000313" key="7">
    <source>
        <dbReference type="EMBL" id="PSL53225.1"/>
    </source>
</evidence>
<dbReference type="EMBL" id="PYAX01000009">
    <property type="protein sequence ID" value="PSL53225.1"/>
    <property type="molecule type" value="Genomic_DNA"/>
</dbReference>
<evidence type="ECO:0000256" key="6">
    <source>
        <dbReference type="RuleBase" id="RU362030"/>
    </source>
</evidence>
<sequence length="285" mass="31109">MVNRAAGTAVGPMVIAAVEHHYPAGQRLVDDAAAASVLPATSRWVARAAARPRVRDLLIRLSDKAAPGVWGSIACRKRYIDEQLVEAAADGIRTVVVLGSGLDTRGHRLAVPAGARVFEVDLPVNVEAKRRRVGVPDGITPVPVDFESHDWGEALLDHGYRPDERCLVVWEGVTQYLSEAAVRRTFDVLAGVTPGSRLVFTYVLRDFLDGVDLCGAEALHRRFVAGTPLWRFGLHPSEVAGFLARYGWHEVEQAGHEELAARYVRPTGRTVSVTPLERTVVACKR</sequence>
<evidence type="ECO:0000313" key="8">
    <source>
        <dbReference type="Proteomes" id="UP000241118"/>
    </source>
</evidence>
<dbReference type="InterPro" id="IPR007213">
    <property type="entry name" value="Ppm1/Ppm2/Tcmp"/>
</dbReference>
<evidence type="ECO:0000256" key="2">
    <source>
        <dbReference type="ARBA" id="ARBA00008138"/>
    </source>
</evidence>
<keyword evidence="8" id="KW-1185">Reference proteome</keyword>